<dbReference type="AlphaFoldDB" id="A0A0F8YWD7"/>
<dbReference type="InterPro" id="IPR005517">
    <property type="entry name" value="Transl_elong_EFG/EF2_IV"/>
</dbReference>
<dbReference type="Pfam" id="PF03764">
    <property type="entry name" value="EFG_IV"/>
    <property type="match status" value="1"/>
</dbReference>
<dbReference type="InterPro" id="IPR014721">
    <property type="entry name" value="Ribsml_uS5_D2-typ_fold_subgr"/>
</dbReference>
<evidence type="ECO:0000313" key="4">
    <source>
        <dbReference type="EMBL" id="KKK85767.1"/>
    </source>
</evidence>
<dbReference type="GO" id="GO:0005525">
    <property type="term" value="F:GTP binding"/>
    <property type="evidence" value="ECO:0007669"/>
    <property type="project" value="UniProtKB-KW"/>
</dbReference>
<dbReference type="Pfam" id="PF00679">
    <property type="entry name" value="EFG_C"/>
    <property type="match status" value="1"/>
</dbReference>
<dbReference type="CDD" id="cd03713">
    <property type="entry name" value="EFG_mtEFG_C"/>
    <property type="match status" value="1"/>
</dbReference>
<feature type="non-terminal residue" evidence="4">
    <location>
        <position position="1"/>
    </location>
</feature>
<dbReference type="FunFam" id="3.30.70.240:FF:000001">
    <property type="entry name" value="Elongation factor G"/>
    <property type="match status" value="1"/>
</dbReference>
<dbReference type="PANTHER" id="PTHR43261:SF7">
    <property type="entry name" value="ELONGATION FACTOR G-LIKE PROTEIN"/>
    <property type="match status" value="1"/>
</dbReference>
<reference evidence="4" key="1">
    <citation type="journal article" date="2015" name="Nature">
        <title>Complex archaea that bridge the gap between prokaryotes and eukaryotes.</title>
        <authorList>
            <person name="Spang A."/>
            <person name="Saw J.H."/>
            <person name="Jorgensen S.L."/>
            <person name="Zaremba-Niedzwiedzka K."/>
            <person name="Martijn J."/>
            <person name="Lind A.E."/>
            <person name="van Eijk R."/>
            <person name="Schleper C."/>
            <person name="Guy L."/>
            <person name="Ettema T.J."/>
        </authorList>
    </citation>
    <scope>NUCLEOTIDE SEQUENCE</scope>
</reference>
<feature type="domain" description="Elongation factor EFG" evidence="3">
    <location>
        <begin position="32"/>
        <end position="121"/>
    </location>
</feature>
<dbReference type="SMART" id="SM00838">
    <property type="entry name" value="EFG_C"/>
    <property type="match status" value="1"/>
</dbReference>
<sequence length="132" mass="14462">DGSYHAVDSSEMAFKIAGSMAIKKAIEQAKPVVLEPVMNVVITVPDEFLGTVIGDLNGRRGKVQGMDQIAGTTNQKVIASVPMAEMLTYANHLQSMTAGRGIYTMEFSNYEELPKQLAQKLLEENKAKEEEK</sequence>
<dbReference type="InterPro" id="IPR020568">
    <property type="entry name" value="Ribosomal_Su5_D2-typ_SF"/>
</dbReference>
<gene>
    <name evidence="4" type="ORF">LCGC14_2769980</name>
</gene>
<dbReference type="InterPro" id="IPR035649">
    <property type="entry name" value="EFG_V"/>
</dbReference>
<comment type="caution">
    <text evidence="4">The sequence shown here is derived from an EMBL/GenBank/DDBJ whole genome shotgun (WGS) entry which is preliminary data.</text>
</comment>
<evidence type="ECO:0000259" key="3">
    <source>
        <dbReference type="SMART" id="SM00838"/>
    </source>
</evidence>
<proteinExistence type="predicted"/>
<dbReference type="SUPFAM" id="SSF54211">
    <property type="entry name" value="Ribosomal protein S5 domain 2-like"/>
    <property type="match status" value="1"/>
</dbReference>
<keyword evidence="2" id="KW-0342">GTP-binding</keyword>
<dbReference type="EMBL" id="LAZR01051154">
    <property type="protein sequence ID" value="KKK85767.1"/>
    <property type="molecule type" value="Genomic_DNA"/>
</dbReference>
<evidence type="ECO:0000256" key="1">
    <source>
        <dbReference type="ARBA" id="ARBA00022741"/>
    </source>
</evidence>
<name>A0A0F8YWD7_9ZZZZ</name>
<dbReference type="Gene3D" id="3.30.230.10">
    <property type="match status" value="1"/>
</dbReference>
<evidence type="ECO:0000256" key="2">
    <source>
        <dbReference type="ARBA" id="ARBA00023134"/>
    </source>
</evidence>
<dbReference type="PANTHER" id="PTHR43261">
    <property type="entry name" value="TRANSLATION ELONGATION FACTOR G-RELATED"/>
    <property type="match status" value="1"/>
</dbReference>
<dbReference type="SUPFAM" id="SSF54980">
    <property type="entry name" value="EF-G C-terminal domain-like"/>
    <property type="match status" value="1"/>
</dbReference>
<dbReference type="InterPro" id="IPR000640">
    <property type="entry name" value="EFG_V-like"/>
</dbReference>
<accession>A0A0F8YWD7</accession>
<keyword evidence="1" id="KW-0547">Nucleotide-binding</keyword>
<dbReference type="GO" id="GO:0032790">
    <property type="term" value="P:ribosome disassembly"/>
    <property type="evidence" value="ECO:0007669"/>
    <property type="project" value="TreeGrafter"/>
</dbReference>
<dbReference type="InterPro" id="IPR035647">
    <property type="entry name" value="EFG_III/V"/>
</dbReference>
<protein>
    <recommendedName>
        <fullName evidence="3">Elongation factor EFG domain-containing protein</fullName>
    </recommendedName>
</protein>
<organism evidence="4">
    <name type="scientific">marine sediment metagenome</name>
    <dbReference type="NCBI Taxonomy" id="412755"/>
    <lineage>
        <taxon>unclassified sequences</taxon>
        <taxon>metagenomes</taxon>
        <taxon>ecological metagenomes</taxon>
    </lineage>
</organism>
<dbReference type="Gene3D" id="3.30.70.240">
    <property type="match status" value="1"/>
</dbReference>